<feature type="domain" description="Reverse transcriptase Ty1/copia-type" evidence="1">
    <location>
        <begin position="51"/>
        <end position="140"/>
    </location>
</feature>
<proteinExistence type="predicted"/>
<gene>
    <name evidence="2" type="ORF">SLEP1_g21181</name>
</gene>
<dbReference type="AlphaFoldDB" id="A0AAV5JCK8"/>
<dbReference type="EMBL" id="BPVZ01000031">
    <property type="protein sequence ID" value="GKV09725.1"/>
    <property type="molecule type" value="Genomic_DNA"/>
</dbReference>
<dbReference type="Pfam" id="PF07727">
    <property type="entry name" value="RVT_2"/>
    <property type="match status" value="1"/>
</dbReference>
<dbReference type="Proteomes" id="UP001054252">
    <property type="component" value="Unassembled WGS sequence"/>
</dbReference>
<sequence>MASEFLSDYALVMSQETNCDDEPSTYKDVVSCKNSFKWLIVMQEVESLHKNHTWELVKPPPRKEIIGCKWIFKRKECILGVEDARYKARLVAKGYSQVRGVDFKHTSILVLLVLVAMHDLELEQLEVKTTFLHGELEKSILHGATKRFCSRGKE</sequence>
<evidence type="ECO:0000259" key="1">
    <source>
        <dbReference type="Pfam" id="PF07727"/>
    </source>
</evidence>
<keyword evidence="3" id="KW-1185">Reference proteome</keyword>
<comment type="caution">
    <text evidence="2">The sequence shown here is derived from an EMBL/GenBank/DDBJ whole genome shotgun (WGS) entry which is preliminary data.</text>
</comment>
<name>A0AAV5JCK8_9ROSI</name>
<accession>A0AAV5JCK8</accession>
<protein>
    <recommendedName>
        <fullName evidence="1">Reverse transcriptase Ty1/copia-type domain-containing protein</fullName>
    </recommendedName>
</protein>
<dbReference type="InterPro" id="IPR013103">
    <property type="entry name" value="RVT_2"/>
</dbReference>
<reference evidence="2 3" key="1">
    <citation type="journal article" date="2021" name="Commun. Biol.">
        <title>The genome of Shorea leprosula (Dipterocarpaceae) highlights the ecological relevance of drought in aseasonal tropical rainforests.</title>
        <authorList>
            <person name="Ng K.K.S."/>
            <person name="Kobayashi M.J."/>
            <person name="Fawcett J.A."/>
            <person name="Hatakeyama M."/>
            <person name="Paape T."/>
            <person name="Ng C.H."/>
            <person name="Ang C.C."/>
            <person name="Tnah L.H."/>
            <person name="Lee C.T."/>
            <person name="Nishiyama T."/>
            <person name="Sese J."/>
            <person name="O'Brien M.J."/>
            <person name="Copetti D."/>
            <person name="Mohd Noor M.I."/>
            <person name="Ong R.C."/>
            <person name="Putra M."/>
            <person name="Sireger I.Z."/>
            <person name="Indrioko S."/>
            <person name="Kosugi Y."/>
            <person name="Izuno A."/>
            <person name="Isagi Y."/>
            <person name="Lee S.L."/>
            <person name="Shimizu K.K."/>
        </authorList>
    </citation>
    <scope>NUCLEOTIDE SEQUENCE [LARGE SCALE GENOMIC DNA]</scope>
    <source>
        <strain evidence="2">214</strain>
    </source>
</reference>
<organism evidence="2 3">
    <name type="scientific">Rubroshorea leprosula</name>
    <dbReference type="NCBI Taxonomy" id="152421"/>
    <lineage>
        <taxon>Eukaryota</taxon>
        <taxon>Viridiplantae</taxon>
        <taxon>Streptophyta</taxon>
        <taxon>Embryophyta</taxon>
        <taxon>Tracheophyta</taxon>
        <taxon>Spermatophyta</taxon>
        <taxon>Magnoliopsida</taxon>
        <taxon>eudicotyledons</taxon>
        <taxon>Gunneridae</taxon>
        <taxon>Pentapetalae</taxon>
        <taxon>rosids</taxon>
        <taxon>malvids</taxon>
        <taxon>Malvales</taxon>
        <taxon>Dipterocarpaceae</taxon>
        <taxon>Rubroshorea</taxon>
    </lineage>
</organism>
<evidence type="ECO:0000313" key="2">
    <source>
        <dbReference type="EMBL" id="GKV09725.1"/>
    </source>
</evidence>
<evidence type="ECO:0000313" key="3">
    <source>
        <dbReference type="Proteomes" id="UP001054252"/>
    </source>
</evidence>